<evidence type="ECO:0000313" key="4">
    <source>
        <dbReference type="EMBL" id="EQD91213.1"/>
    </source>
</evidence>
<comment type="similarity">
    <text evidence="2">Belongs to the RelE toxin family. YafQ subfamily.</text>
</comment>
<evidence type="ECO:0008006" key="6">
    <source>
        <dbReference type="Google" id="ProtNLM"/>
    </source>
</evidence>
<dbReference type="InterPro" id="IPR004386">
    <property type="entry name" value="Toxin_YafQ-like"/>
</dbReference>
<evidence type="ECO:0000256" key="1">
    <source>
        <dbReference type="ARBA" id="ARBA00022649"/>
    </source>
</evidence>
<dbReference type="SUPFAM" id="SSF143011">
    <property type="entry name" value="RelE-like"/>
    <property type="match status" value="1"/>
</dbReference>
<feature type="active site" description="Proton donor" evidence="3">
    <location>
        <position position="86"/>
    </location>
</feature>
<name>T2SFP7_HELPX</name>
<evidence type="ECO:0000256" key="3">
    <source>
        <dbReference type="PIRSR" id="PIRSR006156-1"/>
    </source>
</evidence>
<dbReference type="Gene3D" id="3.30.2310.20">
    <property type="entry name" value="RelE-like"/>
    <property type="match status" value="1"/>
</dbReference>
<dbReference type="PANTHER" id="PTHR40588:SF1">
    <property type="entry name" value="MRNA INTERFERASE TOXIN YAFQ"/>
    <property type="match status" value="1"/>
</dbReference>
<dbReference type="GO" id="GO:0006415">
    <property type="term" value="P:translational termination"/>
    <property type="evidence" value="ECO:0007669"/>
    <property type="project" value="TreeGrafter"/>
</dbReference>
<dbReference type="PATRIC" id="fig|1337394.3.peg.1222"/>
<evidence type="ECO:0000256" key="2">
    <source>
        <dbReference type="ARBA" id="ARBA00061366"/>
    </source>
</evidence>
<proteinExistence type="inferred from homology"/>
<dbReference type="FunFam" id="3.30.2310.20:FF:000003">
    <property type="entry name" value="Type II toxin-antitoxin system YafQ family toxin"/>
    <property type="match status" value="1"/>
</dbReference>
<accession>T2SFP7</accession>
<sequence length="110" mass="12748">MLIIETSKKFDKDLKILVKNGFDLKLLYKVVENLAKEQPLAPKYKDHPLKGGLKDFRECHLKPDLLLVYQIKKQENTLFLVRLGSHSELFYKLPITLKKNTTIAVNSKPL</sequence>
<dbReference type="PANTHER" id="PTHR40588">
    <property type="entry name" value="MRNA INTERFERASE TOXIN YAFQ"/>
    <property type="match status" value="1"/>
</dbReference>
<dbReference type="NCBIfam" id="TIGR00053">
    <property type="entry name" value="YafQ family addiction module toxin"/>
    <property type="match status" value="1"/>
</dbReference>
<comment type="caution">
    <text evidence="4">The sequence shown here is derived from an EMBL/GenBank/DDBJ whole genome shotgun (WGS) entry which is preliminary data.</text>
</comment>
<dbReference type="InterPro" id="IPR035093">
    <property type="entry name" value="RelE/ParE_toxin_dom_sf"/>
</dbReference>
<keyword evidence="1" id="KW-1277">Toxin-antitoxin system</keyword>
<reference evidence="4 5" key="1">
    <citation type="journal article" date="2013" name="Genome Announc.">
        <title>Draft Genome Sequences of Helicobacter pylori Strains Isolated from Regions of Low and High Gastric Cancer Risk in Colombia.</title>
        <authorList>
            <person name="Sheh A."/>
            <person name="Piazuelo M.B."/>
            <person name="Wilson K.T."/>
            <person name="Correa P."/>
            <person name="Fox J.G."/>
        </authorList>
    </citation>
    <scope>NUCLEOTIDE SEQUENCE [LARGE SCALE GENOMIC DNA]</scope>
    <source>
        <strain evidence="4 5">PZ5080</strain>
    </source>
</reference>
<dbReference type="GO" id="GO:0004521">
    <property type="term" value="F:RNA endonuclease activity"/>
    <property type="evidence" value="ECO:0007669"/>
    <property type="project" value="TreeGrafter"/>
</dbReference>
<organism evidence="4 5">
    <name type="scientific">Helicobacter pylori PZ5080</name>
    <dbReference type="NCBI Taxonomy" id="1337394"/>
    <lineage>
        <taxon>Bacteria</taxon>
        <taxon>Pseudomonadati</taxon>
        <taxon>Campylobacterota</taxon>
        <taxon>Epsilonproteobacteria</taxon>
        <taxon>Campylobacterales</taxon>
        <taxon>Helicobacteraceae</taxon>
        <taxon>Helicobacter</taxon>
    </lineage>
</organism>
<dbReference type="Proteomes" id="UP000015663">
    <property type="component" value="Unassembled WGS sequence"/>
</dbReference>
<dbReference type="AlphaFoldDB" id="T2SFP7"/>
<dbReference type="EMBL" id="ASYV01000206">
    <property type="protein sequence ID" value="EQD91213.1"/>
    <property type="molecule type" value="Genomic_DNA"/>
</dbReference>
<gene>
    <name evidence="4" type="ORF">L934_06830</name>
</gene>
<dbReference type="Pfam" id="PF15738">
    <property type="entry name" value="YafQ_toxin"/>
    <property type="match status" value="1"/>
</dbReference>
<evidence type="ECO:0000313" key="5">
    <source>
        <dbReference type="Proteomes" id="UP000015663"/>
    </source>
</evidence>
<dbReference type="PIRSF" id="PIRSF006156">
    <property type="entry name" value="YafQ"/>
    <property type="match status" value="1"/>
</dbReference>
<dbReference type="NCBIfam" id="TIGR02385">
    <property type="entry name" value="RelE_StbE"/>
    <property type="match status" value="1"/>
</dbReference>
<dbReference type="GO" id="GO:0006402">
    <property type="term" value="P:mRNA catabolic process"/>
    <property type="evidence" value="ECO:0007669"/>
    <property type="project" value="TreeGrafter"/>
</dbReference>
<dbReference type="InterPro" id="IPR007712">
    <property type="entry name" value="RelE/ParE_toxin"/>
</dbReference>
<protein>
    <recommendedName>
        <fullName evidence="6">Addiction module toxin RelE</fullName>
    </recommendedName>
</protein>